<dbReference type="InterPro" id="IPR050204">
    <property type="entry name" value="AraC_XylS_family_regulators"/>
</dbReference>
<feature type="domain" description="HTH araC/xylS-type" evidence="4">
    <location>
        <begin position="190"/>
        <end position="288"/>
    </location>
</feature>
<dbReference type="PROSITE" id="PS01124">
    <property type="entry name" value="HTH_ARAC_FAMILY_2"/>
    <property type="match status" value="1"/>
</dbReference>
<dbReference type="AlphaFoldDB" id="A0A1I5Z8U9"/>
<name>A0A1I5Z8U9_9RHOB</name>
<keyword evidence="3" id="KW-0804">Transcription</keyword>
<keyword evidence="2 5" id="KW-0238">DNA-binding</keyword>
<evidence type="ECO:0000313" key="6">
    <source>
        <dbReference type="Proteomes" id="UP000243106"/>
    </source>
</evidence>
<dbReference type="Gene3D" id="1.10.10.60">
    <property type="entry name" value="Homeodomain-like"/>
    <property type="match status" value="2"/>
</dbReference>
<dbReference type="SUPFAM" id="SSF46689">
    <property type="entry name" value="Homeodomain-like"/>
    <property type="match status" value="1"/>
</dbReference>
<dbReference type="RefSeq" id="WP_093012601.1">
    <property type="nucleotide sequence ID" value="NZ_FOXV01000008.1"/>
</dbReference>
<dbReference type="PROSITE" id="PS00041">
    <property type="entry name" value="HTH_ARAC_FAMILY_1"/>
    <property type="match status" value="1"/>
</dbReference>
<dbReference type="PANTHER" id="PTHR46796">
    <property type="entry name" value="HTH-TYPE TRANSCRIPTIONAL ACTIVATOR RHAS-RELATED"/>
    <property type="match status" value="1"/>
</dbReference>
<organism evidence="5 6">
    <name type="scientific">Roseivivax halotolerans</name>
    <dbReference type="NCBI Taxonomy" id="93684"/>
    <lineage>
        <taxon>Bacteria</taxon>
        <taxon>Pseudomonadati</taxon>
        <taxon>Pseudomonadota</taxon>
        <taxon>Alphaproteobacteria</taxon>
        <taxon>Rhodobacterales</taxon>
        <taxon>Roseobacteraceae</taxon>
        <taxon>Roseivivax</taxon>
    </lineage>
</organism>
<proteinExistence type="predicted"/>
<sequence length="293" mass="31345">MSFRPAVTSFLSGIRPAAPLVYAAWDAGVADLWRVEIGRDGQGSYTARDPRFVVVLDRGDSPLRLSGAGLDAAMPVRVAYVPAGVAVQSRFARPGALTHLDLHFSRACLERRLGDAGLDADVLTSRALALPEAPEVEAIAGLIAEEVKGGDASTLVCDALATALAGKVFAEAAPLLGSARRGGLTARQLAVVDRLMQDNMHRRLMVAEMADAIGLSESRFAHAYRESRGQTPHRALQKLRVHHAEQLLEDPARSIADIAIETGFSDQAHLTRAFSAMTGRTPGAWRRARLIGN</sequence>
<evidence type="ECO:0000256" key="2">
    <source>
        <dbReference type="ARBA" id="ARBA00023125"/>
    </source>
</evidence>
<gene>
    <name evidence="5" type="ORF">SAMN05421853_10882</name>
</gene>
<dbReference type="InterPro" id="IPR018062">
    <property type="entry name" value="HTH_AraC-typ_CS"/>
</dbReference>
<dbReference type="EMBL" id="FOXV01000008">
    <property type="protein sequence ID" value="SFQ52527.1"/>
    <property type="molecule type" value="Genomic_DNA"/>
</dbReference>
<dbReference type="InterPro" id="IPR018060">
    <property type="entry name" value="HTH_AraC"/>
</dbReference>
<evidence type="ECO:0000256" key="1">
    <source>
        <dbReference type="ARBA" id="ARBA00023015"/>
    </source>
</evidence>
<accession>A0A1I5Z8U9</accession>
<evidence type="ECO:0000256" key="3">
    <source>
        <dbReference type="ARBA" id="ARBA00023163"/>
    </source>
</evidence>
<dbReference type="STRING" id="93684.SAMN05421853_10882"/>
<protein>
    <submittedName>
        <fullName evidence="5">AraC-type DNA-binding protein</fullName>
    </submittedName>
</protein>
<reference evidence="6" key="1">
    <citation type="submission" date="2016-10" db="EMBL/GenBank/DDBJ databases">
        <authorList>
            <person name="Varghese N."/>
            <person name="Submissions S."/>
        </authorList>
    </citation>
    <scope>NUCLEOTIDE SEQUENCE [LARGE SCALE GENOMIC DNA]</scope>
    <source>
        <strain evidence="6">JCM 10271</strain>
    </source>
</reference>
<dbReference type="Pfam" id="PF12833">
    <property type="entry name" value="HTH_18"/>
    <property type="match status" value="1"/>
</dbReference>
<dbReference type="GO" id="GO:0043565">
    <property type="term" value="F:sequence-specific DNA binding"/>
    <property type="evidence" value="ECO:0007669"/>
    <property type="project" value="InterPro"/>
</dbReference>
<dbReference type="Proteomes" id="UP000243106">
    <property type="component" value="Unassembled WGS sequence"/>
</dbReference>
<evidence type="ECO:0000313" key="5">
    <source>
        <dbReference type="EMBL" id="SFQ52527.1"/>
    </source>
</evidence>
<dbReference type="InterPro" id="IPR009057">
    <property type="entry name" value="Homeodomain-like_sf"/>
</dbReference>
<dbReference type="SMART" id="SM00342">
    <property type="entry name" value="HTH_ARAC"/>
    <property type="match status" value="1"/>
</dbReference>
<dbReference type="GO" id="GO:0003700">
    <property type="term" value="F:DNA-binding transcription factor activity"/>
    <property type="evidence" value="ECO:0007669"/>
    <property type="project" value="InterPro"/>
</dbReference>
<dbReference type="PANTHER" id="PTHR46796:SF14">
    <property type="entry name" value="TRANSCRIPTIONAL REGULATORY PROTEIN"/>
    <property type="match status" value="1"/>
</dbReference>
<keyword evidence="1" id="KW-0805">Transcription regulation</keyword>
<evidence type="ECO:0000259" key="4">
    <source>
        <dbReference type="PROSITE" id="PS01124"/>
    </source>
</evidence>
<keyword evidence="6" id="KW-1185">Reference proteome</keyword>